<protein>
    <submittedName>
        <fullName evidence="3">PH (Pleckstrin Homology) domain-containing protein</fullName>
    </submittedName>
</protein>
<evidence type="ECO:0000313" key="4">
    <source>
        <dbReference type="Proteomes" id="UP000278440"/>
    </source>
</evidence>
<keyword evidence="1" id="KW-0472">Membrane</keyword>
<dbReference type="Proteomes" id="UP000278440">
    <property type="component" value="Unassembled WGS sequence"/>
</dbReference>
<feature type="domain" description="Low molecular weight protein antigen 6 PH" evidence="2">
    <location>
        <begin position="70"/>
        <end position="122"/>
    </location>
</feature>
<dbReference type="Pfam" id="PF10756">
    <property type="entry name" value="bPH_6"/>
    <property type="match status" value="1"/>
</dbReference>
<proteinExistence type="predicted"/>
<dbReference type="AlphaFoldDB" id="A0A495XXK9"/>
<sequence>MGTTSSPDAGDRLSVDGKALRPGSATVVGVVCVVASLLLLVPAVRRPGANLVLIASVVLALVLVWLFVVRPCARLGREGITLVNPLRTVELTWPVITEVRSKWALELVADGRRFTAWGVPADPKRPKYGRDLLLMGTNRVRGGTPAGQAAGAASPRRKVEAQTVAAEVEARMAADRRRKDGRTARIAEQSWDPVAVGVLAAAVAFLVVALVV</sequence>
<reference evidence="3 4" key="1">
    <citation type="submission" date="2018-10" db="EMBL/GenBank/DDBJ databases">
        <title>Sequencing the genomes of 1000 actinobacteria strains.</title>
        <authorList>
            <person name="Klenk H.-P."/>
        </authorList>
    </citation>
    <scope>NUCLEOTIDE SEQUENCE [LARGE SCALE GENOMIC DNA]</scope>
    <source>
        <strain evidence="3 4">DSM 44267</strain>
    </source>
</reference>
<feature type="transmembrane region" description="Helical" evidence="1">
    <location>
        <begin position="194"/>
        <end position="211"/>
    </location>
</feature>
<evidence type="ECO:0000256" key="1">
    <source>
        <dbReference type="SAM" id="Phobius"/>
    </source>
</evidence>
<gene>
    <name evidence="3" type="ORF">DFJ68_0652</name>
</gene>
<keyword evidence="1" id="KW-1133">Transmembrane helix</keyword>
<dbReference type="RefSeq" id="WP_121030978.1">
    <property type="nucleotide sequence ID" value="NZ_RBXT01000001.1"/>
</dbReference>
<keyword evidence="4" id="KW-1185">Reference proteome</keyword>
<comment type="caution">
    <text evidence="3">The sequence shown here is derived from an EMBL/GenBank/DDBJ whole genome shotgun (WGS) entry which is preliminary data.</text>
</comment>
<dbReference type="OrthoDB" id="5148800at2"/>
<dbReference type="InterPro" id="IPR019692">
    <property type="entry name" value="CFP-6_PH"/>
</dbReference>
<accession>A0A495XXK9</accession>
<evidence type="ECO:0000313" key="3">
    <source>
        <dbReference type="EMBL" id="RKT77233.1"/>
    </source>
</evidence>
<feature type="transmembrane region" description="Helical" evidence="1">
    <location>
        <begin position="48"/>
        <end position="68"/>
    </location>
</feature>
<feature type="transmembrane region" description="Helical" evidence="1">
    <location>
        <begin position="20"/>
        <end position="41"/>
    </location>
</feature>
<name>A0A495XXK9_9MICO</name>
<organism evidence="3 4">
    <name type="scientific">Terracoccus luteus</name>
    <dbReference type="NCBI Taxonomy" id="53356"/>
    <lineage>
        <taxon>Bacteria</taxon>
        <taxon>Bacillati</taxon>
        <taxon>Actinomycetota</taxon>
        <taxon>Actinomycetes</taxon>
        <taxon>Micrococcales</taxon>
        <taxon>Intrasporangiaceae</taxon>
        <taxon>Terracoccus</taxon>
    </lineage>
</organism>
<keyword evidence="1" id="KW-0812">Transmembrane</keyword>
<dbReference type="EMBL" id="RBXT01000001">
    <property type="protein sequence ID" value="RKT77233.1"/>
    <property type="molecule type" value="Genomic_DNA"/>
</dbReference>
<evidence type="ECO:0000259" key="2">
    <source>
        <dbReference type="Pfam" id="PF10756"/>
    </source>
</evidence>